<proteinExistence type="predicted"/>
<evidence type="ECO:0000313" key="2">
    <source>
        <dbReference type="WBParaSite" id="Pan_g22784.t1"/>
    </source>
</evidence>
<protein>
    <submittedName>
        <fullName evidence="2">LAGLIDADG_2 domain-containing protein</fullName>
    </submittedName>
</protein>
<dbReference type="AlphaFoldDB" id="A0A7E4VQ24"/>
<dbReference type="Proteomes" id="UP000492821">
    <property type="component" value="Unassembled WGS sequence"/>
</dbReference>
<accession>A0A7E4VQ24</accession>
<keyword evidence="1" id="KW-1185">Reference proteome</keyword>
<name>A0A7E4VQ24_PANRE</name>
<organism evidence="1 2">
    <name type="scientific">Panagrellus redivivus</name>
    <name type="common">Microworm</name>
    <dbReference type="NCBI Taxonomy" id="6233"/>
    <lineage>
        <taxon>Eukaryota</taxon>
        <taxon>Metazoa</taxon>
        <taxon>Ecdysozoa</taxon>
        <taxon>Nematoda</taxon>
        <taxon>Chromadorea</taxon>
        <taxon>Rhabditida</taxon>
        <taxon>Tylenchina</taxon>
        <taxon>Panagrolaimomorpha</taxon>
        <taxon>Panagrolaimoidea</taxon>
        <taxon>Panagrolaimidae</taxon>
        <taxon>Panagrellus</taxon>
    </lineage>
</organism>
<reference evidence="1" key="1">
    <citation type="journal article" date="2013" name="Genetics">
        <title>The draft genome and transcriptome of Panagrellus redivivus are shaped by the harsh demands of a free-living lifestyle.</title>
        <authorList>
            <person name="Srinivasan J."/>
            <person name="Dillman A.R."/>
            <person name="Macchietto M.G."/>
            <person name="Heikkinen L."/>
            <person name="Lakso M."/>
            <person name="Fracchia K.M."/>
            <person name="Antoshechkin I."/>
            <person name="Mortazavi A."/>
            <person name="Wong G."/>
            <person name="Sternberg P.W."/>
        </authorList>
    </citation>
    <scope>NUCLEOTIDE SEQUENCE [LARGE SCALE GENOMIC DNA]</scope>
    <source>
        <strain evidence="1">MT8872</strain>
    </source>
</reference>
<sequence>MALFGVDEAARKRKKEKYKEIELHFKNRGFKTFNEAFIIGSLGSYDPANEVCLRRLKISHKYAVLMKRLMVSDVIRWSRDIYVERVSGIRQYGHT</sequence>
<evidence type="ECO:0000313" key="1">
    <source>
        <dbReference type="Proteomes" id="UP000492821"/>
    </source>
</evidence>
<dbReference type="WBParaSite" id="Pan_g22784.t1">
    <property type="protein sequence ID" value="Pan_g22784.t1"/>
    <property type="gene ID" value="Pan_g22784"/>
</dbReference>
<reference evidence="2" key="2">
    <citation type="submission" date="2020-10" db="UniProtKB">
        <authorList>
            <consortium name="WormBaseParasite"/>
        </authorList>
    </citation>
    <scope>IDENTIFICATION</scope>
</reference>